<dbReference type="InterPro" id="IPR045187">
    <property type="entry name" value="CcO_II"/>
</dbReference>
<feature type="domain" description="Cytochrome oxidase subunit II copper A binding" evidence="18">
    <location>
        <begin position="134"/>
        <end position="262"/>
    </location>
</feature>
<dbReference type="Gene3D" id="2.60.40.420">
    <property type="entry name" value="Cupredoxins - blue copper proteins"/>
    <property type="match status" value="1"/>
</dbReference>
<feature type="compositionally biased region" description="Basic and acidic residues" evidence="16">
    <location>
        <begin position="280"/>
        <end position="294"/>
    </location>
</feature>
<dbReference type="GO" id="GO:0016491">
    <property type="term" value="F:oxidoreductase activity"/>
    <property type="evidence" value="ECO:0007669"/>
    <property type="project" value="InterPro"/>
</dbReference>
<comment type="function">
    <text evidence="13">Subunits I and II form the functional core of the enzyme complex. Electrons originating in cytochrome c are transferred via heme a and Cu(A) to the binuclear center formed by heme a3 and Cu(B).</text>
</comment>
<dbReference type="InterPro" id="IPR036257">
    <property type="entry name" value="Cyt_c_oxidase_su2_TM_sf"/>
</dbReference>
<comment type="similarity">
    <text evidence="2">Belongs to the cytochrome c oxidase subunit 2 family.</text>
</comment>
<keyword evidence="11" id="KW-0186">Copper</keyword>
<dbReference type="InterPro" id="IPR002429">
    <property type="entry name" value="CcO_II-like_C"/>
</dbReference>
<dbReference type="GO" id="GO:0005507">
    <property type="term" value="F:copper ion binding"/>
    <property type="evidence" value="ECO:0007669"/>
    <property type="project" value="InterPro"/>
</dbReference>
<dbReference type="Gene3D" id="1.10.287.90">
    <property type="match status" value="1"/>
</dbReference>
<dbReference type="EC" id="7.1.1.9" evidence="3"/>
<keyword evidence="20" id="KW-1185">Reference proteome</keyword>
<dbReference type="SUPFAM" id="SSF49503">
    <property type="entry name" value="Cupredoxins"/>
    <property type="match status" value="1"/>
</dbReference>
<comment type="catalytic activity">
    <reaction evidence="15">
        <text>4 Fe(II)-[cytochrome c] + O2 + 8 H(+)(in) = 4 Fe(III)-[cytochrome c] + 2 H2O + 4 H(+)(out)</text>
        <dbReference type="Rhea" id="RHEA:11436"/>
        <dbReference type="Rhea" id="RHEA-COMP:10350"/>
        <dbReference type="Rhea" id="RHEA-COMP:14399"/>
        <dbReference type="ChEBI" id="CHEBI:15377"/>
        <dbReference type="ChEBI" id="CHEBI:15378"/>
        <dbReference type="ChEBI" id="CHEBI:15379"/>
        <dbReference type="ChEBI" id="CHEBI:29033"/>
        <dbReference type="ChEBI" id="CHEBI:29034"/>
        <dbReference type="EC" id="7.1.1.9"/>
    </reaction>
</comment>
<reference evidence="19 20" key="1">
    <citation type="submission" date="2018-03" db="EMBL/GenBank/DDBJ databases">
        <title>Genomic Encyclopedia of Archaeal and Bacterial Type Strains, Phase II (KMG-II): from individual species to whole genera.</title>
        <authorList>
            <person name="Goeker M."/>
        </authorList>
    </citation>
    <scope>NUCLEOTIDE SEQUENCE [LARGE SCALE GENOMIC DNA]</scope>
    <source>
        <strain evidence="19 20">ATCC BAA-1496</strain>
    </source>
</reference>
<dbReference type="PROSITE" id="PS00078">
    <property type="entry name" value="COX2"/>
    <property type="match status" value="1"/>
</dbReference>
<name>A0A2T0UXU7_9MICO</name>
<dbReference type="InterPro" id="IPR008972">
    <property type="entry name" value="Cupredoxin"/>
</dbReference>
<organism evidence="19 20">
    <name type="scientific">Knoellia remsis</name>
    <dbReference type="NCBI Taxonomy" id="407159"/>
    <lineage>
        <taxon>Bacteria</taxon>
        <taxon>Bacillati</taxon>
        <taxon>Actinomycetota</taxon>
        <taxon>Actinomycetes</taxon>
        <taxon>Micrococcales</taxon>
        <taxon>Intrasporangiaceae</taxon>
        <taxon>Knoellia</taxon>
    </lineage>
</organism>
<feature type="transmembrane region" description="Helical" evidence="17">
    <location>
        <begin position="59"/>
        <end position="83"/>
    </location>
</feature>
<evidence type="ECO:0000256" key="15">
    <source>
        <dbReference type="ARBA" id="ARBA00047816"/>
    </source>
</evidence>
<dbReference type="PANTHER" id="PTHR22888:SF9">
    <property type="entry name" value="CYTOCHROME C OXIDASE SUBUNIT 2"/>
    <property type="match status" value="1"/>
</dbReference>
<evidence type="ECO:0000256" key="9">
    <source>
        <dbReference type="ARBA" id="ARBA00022982"/>
    </source>
</evidence>
<dbReference type="PANTHER" id="PTHR22888">
    <property type="entry name" value="CYTOCHROME C OXIDASE, SUBUNIT II"/>
    <property type="match status" value="1"/>
</dbReference>
<comment type="caution">
    <text evidence="19">The sequence shown here is derived from an EMBL/GenBank/DDBJ whole genome shotgun (WGS) entry which is preliminary data.</text>
</comment>
<evidence type="ECO:0000313" key="20">
    <source>
        <dbReference type="Proteomes" id="UP000237822"/>
    </source>
</evidence>
<evidence type="ECO:0000259" key="18">
    <source>
        <dbReference type="PROSITE" id="PS50857"/>
    </source>
</evidence>
<evidence type="ECO:0000256" key="14">
    <source>
        <dbReference type="ARBA" id="ARBA00031399"/>
    </source>
</evidence>
<evidence type="ECO:0000256" key="4">
    <source>
        <dbReference type="ARBA" id="ARBA00022448"/>
    </source>
</evidence>
<evidence type="ECO:0000256" key="6">
    <source>
        <dbReference type="ARBA" id="ARBA00022692"/>
    </source>
</evidence>
<proteinExistence type="inferred from homology"/>
<feature type="region of interest" description="Disordered" evidence="16">
    <location>
        <begin position="280"/>
        <end position="304"/>
    </location>
</feature>
<evidence type="ECO:0000256" key="11">
    <source>
        <dbReference type="ARBA" id="ARBA00023008"/>
    </source>
</evidence>
<dbReference type="Pfam" id="PF00116">
    <property type="entry name" value="COX2"/>
    <property type="match status" value="1"/>
</dbReference>
<evidence type="ECO:0000256" key="3">
    <source>
        <dbReference type="ARBA" id="ARBA00012949"/>
    </source>
</evidence>
<feature type="transmembrane region" description="Helical" evidence="17">
    <location>
        <begin position="104"/>
        <end position="122"/>
    </location>
</feature>
<evidence type="ECO:0000256" key="16">
    <source>
        <dbReference type="SAM" id="MobiDB-lite"/>
    </source>
</evidence>
<sequence>MPQQDHISPRARGRRMATWTVVTVMAVLALSGCELGELKDGYLPRGVTENSERVRTLWIGSWIALLAVGVLVWGLTAWCVVAYRRRRDDNELPVQLRYNVPLEILYTIVPIFMIGVFFFYTARDQVALLDTSKKPDVTVNVVGKQWSWDFNYVEGNVHEVGTQAIMTGKPGAEETIPTLYLPVNKRTEFVLTSRDVIHSFWVPQFLQKLDLLPGKVNKFQVVPTEEGTFKGKCAELCGSYHSQMLFNVKVVSEQEFNDHLEDLRQRGQTGMLGVDLNREKLVPGEDQKLPERLRPPKTTETSEN</sequence>
<keyword evidence="10 17" id="KW-1133">Transmembrane helix</keyword>
<keyword evidence="8" id="KW-1278">Translocase</keyword>
<dbReference type="NCBIfam" id="TIGR02866">
    <property type="entry name" value="CoxB"/>
    <property type="match status" value="1"/>
</dbReference>
<evidence type="ECO:0000256" key="5">
    <source>
        <dbReference type="ARBA" id="ARBA00022660"/>
    </source>
</evidence>
<keyword evidence="4" id="KW-0813">Transport</keyword>
<dbReference type="PROSITE" id="PS50857">
    <property type="entry name" value="COX2_CUA"/>
    <property type="match status" value="1"/>
</dbReference>
<dbReference type="InterPro" id="IPR014222">
    <property type="entry name" value="Cyt_c_oxidase_su2"/>
</dbReference>
<evidence type="ECO:0000256" key="12">
    <source>
        <dbReference type="ARBA" id="ARBA00023136"/>
    </source>
</evidence>
<protein>
    <recommendedName>
        <fullName evidence="3">cytochrome-c oxidase</fullName>
        <ecNumber evidence="3">7.1.1.9</ecNumber>
    </recommendedName>
    <alternativeName>
        <fullName evidence="14">Cytochrome aa3 subunit 2</fullName>
    </alternativeName>
</protein>
<dbReference type="CDD" id="cd13919">
    <property type="entry name" value="CuRO_HCO_II_like_5"/>
    <property type="match status" value="1"/>
</dbReference>
<dbReference type="GO" id="GO:0004129">
    <property type="term" value="F:cytochrome-c oxidase activity"/>
    <property type="evidence" value="ECO:0007669"/>
    <property type="project" value="UniProtKB-EC"/>
</dbReference>
<gene>
    <name evidence="19" type="ORF">BCF74_104103</name>
</gene>
<dbReference type="SUPFAM" id="SSF81464">
    <property type="entry name" value="Cytochrome c oxidase subunit II-like, transmembrane region"/>
    <property type="match status" value="1"/>
</dbReference>
<dbReference type="AlphaFoldDB" id="A0A2T0UXU7"/>
<evidence type="ECO:0000256" key="1">
    <source>
        <dbReference type="ARBA" id="ARBA00004141"/>
    </source>
</evidence>
<evidence type="ECO:0000256" key="7">
    <source>
        <dbReference type="ARBA" id="ARBA00022723"/>
    </source>
</evidence>
<accession>A0A2T0UXU7</accession>
<keyword evidence="5" id="KW-0679">Respiratory chain</keyword>
<comment type="subcellular location">
    <subcellularLocation>
        <location evidence="1">Membrane</location>
        <topology evidence="1">Multi-pass membrane protein</topology>
    </subcellularLocation>
</comment>
<dbReference type="GO" id="GO:0042773">
    <property type="term" value="P:ATP synthesis coupled electron transport"/>
    <property type="evidence" value="ECO:0007669"/>
    <property type="project" value="TreeGrafter"/>
</dbReference>
<dbReference type="InterPro" id="IPR001505">
    <property type="entry name" value="Copper_CuA"/>
</dbReference>
<evidence type="ECO:0000256" key="13">
    <source>
        <dbReference type="ARBA" id="ARBA00024688"/>
    </source>
</evidence>
<dbReference type="GO" id="GO:0016020">
    <property type="term" value="C:membrane"/>
    <property type="evidence" value="ECO:0007669"/>
    <property type="project" value="UniProtKB-SubCell"/>
</dbReference>
<evidence type="ECO:0000313" key="19">
    <source>
        <dbReference type="EMBL" id="PRY62667.1"/>
    </source>
</evidence>
<dbReference type="RefSeq" id="WP_245889199.1">
    <property type="nucleotide sequence ID" value="NZ_PVTI01000004.1"/>
</dbReference>
<evidence type="ECO:0000256" key="10">
    <source>
        <dbReference type="ARBA" id="ARBA00022989"/>
    </source>
</evidence>
<keyword evidence="12 17" id="KW-0472">Membrane</keyword>
<dbReference type="EMBL" id="PVTI01000004">
    <property type="protein sequence ID" value="PRY62667.1"/>
    <property type="molecule type" value="Genomic_DNA"/>
</dbReference>
<dbReference type="Proteomes" id="UP000237822">
    <property type="component" value="Unassembled WGS sequence"/>
</dbReference>
<evidence type="ECO:0000256" key="2">
    <source>
        <dbReference type="ARBA" id="ARBA00007866"/>
    </source>
</evidence>
<dbReference type="PRINTS" id="PR01166">
    <property type="entry name" value="CYCOXIDASEII"/>
</dbReference>
<evidence type="ECO:0000256" key="17">
    <source>
        <dbReference type="SAM" id="Phobius"/>
    </source>
</evidence>
<keyword evidence="7" id="KW-0479">Metal-binding</keyword>
<keyword evidence="6 17" id="KW-0812">Transmembrane</keyword>
<keyword evidence="9" id="KW-0249">Electron transport</keyword>
<evidence type="ECO:0000256" key="8">
    <source>
        <dbReference type="ARBA" id="ARBA00022967"/>
    </source>
</evidence>